<name>A0A2M4CCE7_9DIPT</name>
<protein>
    <submittedName>
        <fullName evidence="2">Putative secreted protein</fullName>
    </submittedName>
</protein>
<proteinExistence type="predicted"/>
<dbReference type="EMBL" id="GGFJ01013798">
    <property type="protein sequence ID" value="MBW62939.1"/>
    <property type="molecule type" value="Transcribed_RNA"/>
</dbReference>
<sequence length="77" mass="8158">MAASCRSALHFLLSSLIDLSATATRIKPTDPNGNDLNDKKAPQVQVNKFCVDAGRTGARFGWSLATPVAIATNTRNA</sequence>
<feature type="signal peptide" evidence="1">
    <location>
        <begin position="1"/>
        <end position="23"/>
    </location>
</feature>
<evidence type="ECO:0000313" key="2">
    <source>
        <dbReference type="EMBL" id="MBW62939.1"/>
    </source>
</evidence>
<reference evidence="2" key="1">
    <citation type="submission" date="2018-01" db="EMBL/GenBank/DDBJ databases">
        <title>An insight into the sialome of Amazonian anophelines.</title>
        <authorList>
            <person name="Ribeiro J.M."/>
            <person name="Scarpassa V."/>
            <person name="Calvo E."/>
        </authorList>
    </citation>
    <scope>NUCLEOTIDE SEQUENCE</scope>
    <source>
        <tissue evidence="2">Salivary glands</tissue>
    </source>
</reference>
<organism evidence="2">
    <name type="scientific">Anopheles marajoara</name>
    <dbReference type="NCBI Taxonomy" id="58244"/>
    <lineage>
        <taxon>Eukaryota</taxon>
        <taxon>Metazoa</taxon>
        <taxon>Ecdysozoa</taxon>
        <taxon>Arthropoda</taxon>
        <taxon>Hexapoda</taxon>
        <taxon>Insecta</taxon>
        <taxon>Pterygota</taxon>
        <taxon>Neoptera</taxon>
        <taxon>Endopterygota</taxon>
        <taxon>Diptera</taxon>
        <taxon>Nematocera</taxon>
        <taxon>Culicoidea</taxon>
        <taxon>Culicidae</taxon>
        <taxon>Anophelinae</taxon>
        <taxon>Anopheles</taxon>
    </lineage>
</organism>
<accession>A0A2M4CCE7</accession>
<feature type="chain" id="PRO_5014630304" evidence="1">
    <location>
        <begin position="24"/>
        <end position="77"/>
    </location>
</feature>
<dbReference type="AlphaFoldDB" id="A0A2M4CCE7"/>
<keyword evidence="1" id="KW-0732">Signal</keyword>
<evidence type="ECO:0000256" key="1">
    <source>
        <dbReference type="SAM" id="SignalP"/>
    </source>
</evidence>